<dbReference type="GO" id="GO:0030245">
    <property type="term" value="P:cellulose catabolic process"/>
    <property type="evidence" value="ECO:0007669"/>
    <property type="project" value="UniProtKB-KW"/>
</dbReference>
<keyword evidence="3" id="KW-0624">Polysaccharide degradation</keyword>
<dbReference type="GO" id="GO:0005978">
    <property type="term" value="P:glycogen biosynthetic process"/>
    <property type="evidence" value="ECO:0007669"/>
    <property type="project" value="InterPro"/>
</dbReference>
<feature type="domain" description="Glycosyl hydrolase family 13 catalytic" evidence="5">
    <location>
        <begin position="149"/>
        <end position="533"/>
    </location>
</feature>
<gene>
    <name evidence="6" type="ORF">EHE19_014400</name>
</gene>
<feature type="active site" description="Nucleophile" evidence="4">
    <location>
        <position position="325"/>
    </location>
</feature>
<dbReference type="GO" id="GO:0005737">
    <property type="term" value="C:cytoplasm"/>
    <property type="evidence" value="ECO:0007669"/>
    <property type="project" value="TreeGrafter"/>
</dbReference>
<dbReference type="PIRSF" id="PIRSF000463">
    <property type="entry name" value="GlgB"/>
    <property type="match status" value="1"/>
</dbReference>
<dbReference type="AlphaFoldDB" id="A0A4U7JJ75"/>
<feature type="active site" description="Proton donor" evidence="4">
    <location>
        <position position="379"/>
    </location>
</feature>
<dbReference type="KEGG" id="rher:EHE19_014400"/>
<proteinExistence type="predicted"/>
<dbReference type="InterPro" id="IPR004193">
    <property type="entry name" value="Glyco_hydro_13_N"/>
</dbReference>
<dbReference type="FunFam" id="3.20.20.80:FF:000001">
    <property type="entry name" value="1,4-alpha-glucan branching enzyme"/>
    <property type="match status" value="1"/>
</dbReference>
<dbReference type="Gene3D" id="3.20.20.80">
    <property type="entry name" value="Glycosidases"/>
    <property type="match status" value="1"/>
</dbReference>
<dbReference type="SMART" id="SM00642">
    <property type="entry name" value="Aamy"/>
    <property type="match status" value="1"/>
</dbReference>
<dbReference type="PANTHER" id="PTHR43651:SF3">
    <property type="entry name" value="1,4-ALPHA-GLUCAN-BRANCHING ENZYME"/>
    <property type="match status" value="1"/>
</dbReference>
<dbReference type="OrthoDB" id="9800174at2"/>
<evidence type="ECO:0000256" key="1">
    <source>
        <dbReference type="ARBA" id="ARBA00022676"/>
    </source>
</evidence>
<dbReference type="InterPro" id="IPR014756">
    <property type="entry name" value="Ig_E-set"/>
</dbReference>
<keyword evidence="3" id="KW-0136">Cellulose degradation</keyword>
<accession>A0A4U7JJ75</accession>
<evidence type="ECO:0000313" key="6">
    <source>
        <dbReference type="EMBL" id="QNU66063.1"/>
    </source>
</evidence>
<dbReference type="SUPFAM" id="SSF81296">
    <property type="entry name" value="E set domains"/>
    <property type="match status" value="1"/>
</dbReference>
<dbReference type="EMBL" id="CP061336">
    <property type="protein sequence ID" value="QNU66063.1"/>
    <property type="molecule type" value="Genomic_DNA"/>
</dbReference>
<keyword evidence="7" id="KW-1185">Reference proteome</keyword>
<keyword evidence="3" id="KW-0119">Carbohydrate metabolism</keyword>
<dbReference type="GO" id="GO:0004553">
    <property type="term" value="F:hydrolase activity, hydrolyzing O-glycosyl compounds"/>
    <property type="evidence" value="ECO:0007669"/>
    <property type="project" value="InterPro"/>
</dbReference>
<name>A0A4U7JJ75_9FIRM</name>
<dbReference type="InterPro" id="IPR013783">
    <property type="entry name" value="Ig-like_fold"/>
</dbReference>
<dbReference type="GO" id="GO:0003844">
    <property type="term" value="F:1,4-alpha-glucan branching enzyme activity"/>
    <property type="evidence" value="ECO:0007669"/>
    <property type="project" value="InterPro"/>
</dbReference>
<evidence type="ECO:0000256" key="4">
    <source>
        <dbReference type="PIRSR" id="PIRSR000463-1"/>
    </source>
</evidence>
<dbReference type="SUPFAM" id="SSF51445">
    <property type="entry name" value="(Trans)glycosidases"/>
    <property type="match status" value="1"/>
</dbReference>
<dbReference type="Pfam" id="PF00128">
    <property type="entry name" value="Alpha-amylase"/>
    <property type="match status" value="1"/>
</dbReference>
<dbReference type="InterPro" id="IPR006047">
    <property type="entry name" value="GH13_cat_dom"/>
</dbReference>
<keyword evidence="2" id="KW-0808">Transferase</keyword>
<evidence type="ECO:0000256" key="2">
    <source>
        <dbReference type="ARBA" id="ARBA00022679"/>
    </source>
</evidence>
<dbReference type="InterPro" id="IPR013780">
    <property type="entry name" value="Glyco_hydro_b"/>
</dbReference>
<dbReference type="CDD" id="cd02854">
    <property type="entry name" value="E_set_GBE_euk_N"/>
    <property type="match status" value="1"/>
</dbReference>
<dbReference type="InterPro" id="IPR017853">
    <property type="entry name" value="GH"/>
</dbReference>
<dbReference type="CDD" id="cd11321">
    <property type="entry name" value="AmyAc_bac_euk_BE"/>
    <property type="match status" value="1"/>
</dbReference>
<dbReference type="PANTHER" id="PTHR43651">
    <property type="entry name" value="1,4-ALPHA-GLUCAN-BRANCHING ENZYME"/>
    <property type="match status" value="1"/>
</dbReference>
<evidence type="ECO:0000259" key="5">
    <source>
        <dbReference type="SMART" id="SM00642"/>
    </source>
</evidence>
<protein>
    <submittedName>
        <fullName evidence="6">1,4-alpha-glucan-branching enzyme</fullName>
    </submittedName>
</protein>
<evidence type="ECO:0000313" key="7">
    <source>
        <dbReference type="Proteomes" id="UP000306409"/>
    </source>
</evidence>
<reference evidence="6 7" key="1">
    <citation type="submission" date="2020-09" db="EMBL/GenBank/DDBJ databases">
        <title>Characterization and genome sequencing of Ruminiclostridium sp. nov. MA18.</title>
        <authorList>
            <person name="Rettenmaier R."/>
            <person name="Kowollik M.-L."/>
            <person name="Liebl W."/>
            <person name="Zverlov V."/>
        </authorList>
    </citation>
    <scope>NUCLEOTIDE SEQUENCE [LARGE SCALE GENOMIC DNA]</scope>
    <source>
        <strain evidence="6 7">MA18</strain>
    </source>
</reference>
<dbReference type="RefSeq" id="WP_137696811.1">
    <property type="nucleotide sequence ID" value="NZ_CP061336.1"/>
</dbReference>
<dbReference type="Gene3D" id="2.60.40.10">
    <property type="entry name" value="Immunoglobulins"/>
    <property type="match status" value="1"/>
</dbReference>
<dbReference type="Pfam" id="PF02922">
    <property type="entry name" value="CBM_48"/>
    <property type="match status" value="1"/>
</dbReference>
<organism evidence="6 7">
    <name type="scientific">Ruminiclostridium herbifermentans</name>
    <dbReference type="NCBI Taxonomy" id="2488810"/>
    <lineage>
        <taxon>Bacteria</taxon>
        <taxon>Bacillati</taxon>
        <taxon>Bacillota</taxon>
        <taxon>Clostridia</taxon>
        <taxon>Eubacteriales</taxon>
        <taxon>Oscillospiraceae</taxon>
        <taxon>Ruminiclostridium</taxon>
    </lineage>
</organism>
<keyword evidence="1" id="KW-0328">Glycosyltransferase</keyword>
<sequence>MTKEYGILKIDPFLGPFASDIELRMDRYKKVRYKLVEDNKSLSSFANGHLYYGFHPTENGWVYREWAPNAQEISLIGDFNDWNEKSHKMKKLPNGNWELIVKGKIPHQSRVRLKLKANNTTYDRIPLYCKRIIQHPQSRNFDGVIWYPPEKFEWHDAGFRPQQPLYIYECHIGMSGEKEDVSTFSEFVENVLPRIKKLGYTAIQIMAIMEHPYYGSFGYQVSNFFAVSSRFGTPEDFKALVDAAHSLGIAVIMDLVHSHTVRNTVEGLSEFDGTDYQFCHHGSKGDHPDWNTRLFNYGKPEVQHFLLSNIKYWLEEYHLDGFRFDGVTSMLYHHHGRGTAFDNYEKYFSMSTDLEAITYLQLATEVAKEVNPNCILIAEDMSGMPGMCLPIAVGGIGFDYRLGMGLPDYIIKMMKTPDDYWHMGTLWYELTTRRPQEKVIGYTESHDQALVGDKTIIFWLADKEMYFHMDKASINEGIDRAIALHKMLRFITCTIGGDGYLNFMGNEFGHPEWIDFPREGNGWSYKYARRQWSLVDNPFLKYEYLNNFDKAMLSFIADNEIYLEPVRLLYVNEFSKIIAFTKGYFTFIFNFHPQNSYVHELKDTSLFKIVFHSAWKQFGGFVEESLNEGLLIENGVVVDRRTAVVIEYLKKDFHPEI</sequence>
<dbReference type="Gene3D" id="2.60.40.1180">
    <property type="entry name" value="Golgi alpha-mannosidase II"/>
    <property type="match status" value="1"/>
</dbReference>
<dbReference type="InterPro" id="IPR037439">
    <property type="entry name" value="Branching_enzy"/>
</dbReference>
<evidence type="ECO:0000256" key="3">
    <source>
        <dbReference type="ARBA" id="ARBA00023001"/>
    </source>
</evidence>
<dbReference type="Proteomes" id="UP000306409">
    <property type="component" value="Chromosome"/>
</dbReference>